<keyword evidence="1" id="KW-1133">Transmembrane helix</keyword>
<feature type="transmembrane region" description="Helical" evidence="1">
    <location>
        <begin position="90"/>
        <end position="116"/>
    </location>
</feature>
<dbReference type="EMBL" id="LC066395">
    <property type="protein sequence ID" value="BAT30863.1"/>
    <property type="molecule type" value="Genomic_DNA"/>
</dbReference>
<dbReference type="RefSeq" id="WP_058371596.1">
    <property type="nucleotide sequence ID" value="NZ_BBWO01000012.1"/>
</dbReference>
<evidence type="ECO:0000256" key="1">
    <source>
        <dbReference type="SAM" id="Phobius"/>
    </source>
</evidence>
<feature type="domain" description="Acyltransferase 3" evidence="2">
    <location>
        <begin position="14"/>
        <end position="323"/>
    </location>
</feature>
<reference evidence="3" key="1">
    <citation type="journal article" date="2015" name="Proc. Natl. Acad. Sci. U.S.A.">
        <title>Bacterial clade with the ribosomal RNA operon on a small plasmid rather than the chromosome.</title>
        <authorList>
            <person name="Anda M."/>
            <person name="Ohtsubo Y."/>
            <person name="Okubo T."/>
            <person name="Sugawara M."/>
            <person name="Nagata Y."/>
            <person name="Tsuda M."/>
            <person name="Minamisawa K."/>
            <person name="Mitsui H."/>
        </authorList>
    </citation>
    <scope>NUCLEOTIDE SEQUENCE</scope>
    <source>
        <strain evidence="3">DSM 15513</strain>
    </source>
</reference>
<dbReference type="Pfam" id="PF01757">
    <property type="entry name" value="Acyl_transf_3"/>
    <property type="match status" value="1"/>
</dbReference>
<proteinExistence type="predicted"/>
<dbReference type="GO" id="GO:0000271">
    <property type="term" value="P:polysaccharide biosynthetic process"/>
    <property type="evidence" value="ECO:0007669"/>
    <property type="project" value="TreeGrafter"/>
</dbReference>
<dbReference type="GO" id="GO:0016747">
    <property type="term" value="F:acyltransferase activity, transferring groups other than amino-acyl groups"/>
    <property type="evidence" value="ECO:0007669"/>
    <property type="project" value="InterPro"/>
</dbReference>
<dbReference type="OrthoDB" id="9767863at2"/>
<organism evidence="3">
    <name type="scientific">Fulvimarina pelagi</name>
    <dbReference type="NCBI Taxonomy" id="217511"/>
    <lineage>
        <taxon>Bacteria</taxon>
        <taxon>Pseudomonadati</taxon>
        <taxon>Pseudomonadota</taxon>
        <taxon>Alphaproteobacteria</taxon>
        <taxon>Hyphomicrobiales</taxon>
        <taxon>Aurantimonadaceae</taxon>
        <taxon>Fulvimarina</taxon>
    </lineage>
</organism>
<dbReference type="InterPro" id="IPR002656">
    <property type="entry name" value="Acyl_transf_3_dom"/>
</dbReference>
<keyword evidence="1" id="KW-0812">Transmembrane</keyword>
<feature type="transmembrane region" description="Helical" evidence="1">
    <location>
        <begin position="17"/>
        <end position="36"/>
    </location>
</feature>
<accession>A0A0P0Z964</accession>
<protein>
    <submittedName>
        <fullName evidence="3">Exopolysaccharide production acetyltransferase protein</fullName>
    </submittedName>
</protein>
<evidence type="ECO:0000313" key="3">
    <source>
        <dbReference type="EMBL" id="BAT30863.1"/>
    </source>
</evidence>
<dbReference type="PANTHER" id="PTHR23028">
    <property type="entry name" value="ACETYLTRANSFERASE"/>
    <property type="match status" value="1"/>
</dbReference>
<feature type="transmembrane region" description="Helical" evidence="1">
    <location>
        <begin position="136"/>
        <end position="158"/>
    </location>
</feature>
<dbReference type="AlphaFoldDB" id="A0A0P0Z964"/>
<sequence length="371" mass="41035">MLGVLWIGSEMLNNVQYLRGIAAVMVVAFHVLAPTARLDGQTAIPQFYAGQGGVDLFFVISGFIIWFTTRKGEQDPWRFLVRRLKRIIPLYWVLTILMAAIAFVLPGVMLTTVFDLQHLVASLLFVPWPHPHVSDLIPVLFVGWSLNYEMAFYLVFALTIPFVPLARGGIAVVVGLAFVGLGLAIDDTGLWDFYTEPIIIEFLFGIMIAIAFASSLRLPLPLSMGLVLGGFIAMVFLAGPELDRLYWAGLPSLMIVTGVVFWEKQRRTRPAVFPMLLGAASYAIYLSHVFVLPASQTLWTYALPQIAGGWVLIYGVSVGAACLFVGVATYLMLEIPLSHAVDALEEKLALDPGRRRPPKLLATRYLQVLRP</sequence>
<feature type="transmembrane region" description="Helical" evidence="1">
    <location>
        <begin position="271"/>
        <end position="291"/>
    </location>
</feature>
<evidence type="ECO:0000259" key="2">
    <source>
        <dbReference type="Pfam" id="PF01757"/>
    </source>
</evidence>
<name>A0A0P0Z964_9HYPH</name>
<feature type="transmembrane region" description="Helical" evidence="1">
    <location>
        <begin position="165"/>
        <end position="185"/>
    </location>
</feature>
<feature type="transmembrane region" description="Helical" evidence="1">
    <location>
        <begin position="48"/>
        <end position="69"/>
    </location>
</feature>
<keyword evidence="1" id="KW-0472">Membrane</keyword>
<feature type="transmembrane region" description="Helical" evidence="1">
    <location>
        <begin position="197"/>
        <end position="213"/>
    </location>
</feature>
<dbReference type="GO" id="GO:0016020">
    <property type="term" value="C:membrane"/>
    <property type="evidence" value="ECO:0007669"/>
    <property type="project" value="TreeGrafter"/>
</dbReference>
<dbReference type="InterPro" id="IPR050879">
    <property type="entry name" value="Acyltransferase_3"/>
</dbReference>
<keyword evidence="3" id="KW-0808">Transferase</keyword>
<feature type="transmembrane region" description="Helical" evidence="1">
    <location>
        <begin position="245"/>
        <end position="262"/>
    </location>
</feature>
<feature type="transmembrane region" description="Helical" evidence="1">
    <location>
        <begin position="311"/>
        <end position="333"/>
    </location>
</feature>
<dbReference type="PANTHER" id="PTHR23028:SF53">
    <property type="entry name" value="ACYL_TRANSF_3 DOMAIN-CONTAINING PROTEIN"/>
    <property type="match status" value="1"/>
</dbReference>
<feature type="transmembrane region" description="Helical" evidence="1">
    <location>
        <begin position="220"/>
        <end position="239"/>
    </location>
</feature>